<dbReference type="InterPro" id="IPR052779">
    <property type="entry name" value="WDR62"/>
</dbReference>
<feature type="compositionally biased region" description="Polar residues" evidence="1">
    <location>
        <begin position="561"/>
        <end position="593"/>
    </location>
</feature>
<feature type="region of interest" description="Disordered" evidence="1">
    <location>
        <begin position="469"/>
        <end position="598"/>
    </location>
</feature>
<dbReference type="PANTHER" id="PTHR45589">
    <property type="entry name" value="WD REPEAT DOMAIN 62, ISOFORM G"/>
    <property type="match status" value="1"/>
</dbReference>
<feature type="region of interest" description="Disordered" evidence="1">
    <location>
        <begin position="287"/>
        <end position="311"/>
    </location>
</feature>
<dbReference type="SUPFAM" id="SSF50978">
    <property type="entry name" value="WD40 repeat-like"/>
    <property type="match status" value="1"/>
</dbReference>
<dbReference type="InterPro" id="IPR036322">
    <property type="entry name" value="WD40_repeat_dom_sf"/>
</dbReference>
<proteinExistence type="predicted"/>
<feature type="compositionally biased region" description="Polar residues" evidence="1">
    <location>
        <begin position="475"/>
        <end position="490"/>
    </location>
</feature>
<dbReference type="InterPro" id="IPR001680">
    <property type="entry name" value="WD40_rpt"/>
</dbReference>
<dbReference type="Proteomes" id="UP000440367">
    <property type="component" value="Unassembled WGS sequence"/>
</dbReference>
<dbReference type="PANTHER" id="PTHR45589:SF1">
    <property type="entry name" value="WD REPEAT DOMAIN 62, ISOFORM G"/>
    <property type="match status" value="1"/>
</dbReference>
<dbReference type="Gene3D" id="2.130.10.10">
    <property type="entry name" value="YVTN repeat-like/Quinoprotein amine dehydrogenase"/>
    <property type="match status" value="1"/>
</dbReference>
<accession>A0A6A4ALC0</accession>
<gene>
    <name evidence="2" type="ORF">PF002_g92</name>
</gene>
<comment type="caution">
    <text evidence="2">The sequence shown here is derived from an EMBL/GenBank/DDBJ whole genome shotgun (WGS) entry which is preliminary data.</text>
</comment>
<evidence type="ECO:0000313" key="3">
    <source>
        <dbReference type="Proteomes" id="UP000440367"/>
    </source>
</evidence>
<evidence type="ECO:0000313" key="2">
    <source>
        <dbReference type="EMBL" id="KAE9258468.1"/>
    </source>
</evidence>
<name>A0A6A4ALC0_9STRA</name>
<feature type="compositionally biased region" description="Polar residues" evidence="1">
    <location>
        <begin position="501"/>
        <end position="512"/>
    </location>
</feature>
<evidence type="ECO:0000256" key="1">
    <source>
        <dbReference type="SAM" id="MobiDB-lite"/>
    </source>
</evidence>
<dbReference type="Pfam" id="PF00400">
    <property type="entry name" value="WD40"/>
    <property type="match status" value="1"/>
</dbReference>
<dbReference type="AlphaFoldDB" id="A0A6A4ALC0"/>
<reference evidence="2 3" key="1">
    <citation type="submission" date="2018-08" db="EMBL/GenBank/DDBJ databases">
        <title>Genomic investigation of the strawberry pathogen Phytophthora fragariae indicates pathogenicity is determined by transcriptional variation in three key races.</title>
        <authorList>
            <person name="Adams T.M."/>
            <person name="Armitage A.D."/>
            <person name="Sobczyk M.K."/>
            <person name="Bates H.J."/>
            <person name="Dunwell J.M."/>
            <person name="Nellist C.F."/>
            <person name="Harrison R.J."/>
        </authorList>
    </citation>
    <scope>NUCLEOTIDE SEQUENCE [LARGE SCALE GENOMIC DNA]</scope>
    <source>
        <strain evidence="2 3">BC-1</strain>
    </source>
</reference>
<feature type="compositionally biased region" description="Low complexity" evidence="1">
    <location>
        <begin position="515"/>
        <end position="527"/>
    </location>
</feature>
<feature type="compositionally biased region" description="Basic and acidic residues" evidence="1">
    <location>
        <begin position="646"/>
        <end position="658"/>
    </location>
</feature>
<feature type="region of interest" description="Disordered" evidence="1">
    <location>
        <begin position="640"/>
        <end position="664"/>
    </location>
</feature>
<dbReference type="SMART" id="SM00320">
    <property type="entry name" value="WD40"/>
    <property type="match status" value="2"/>
</dbReference>
<protein>
    <recommendedName>
        <fullName evidence="4">Anaphase-promoting complex subunit 4 WD40 domain-containing protein</fullName>
    </recommendedName>
</protein>
<evidence type="ECO:0008006" key="4">
    <source>
        <dbReference type="Google" id="ProtNLM"/>
    </source>
</evidence>
<dbReference type="InterPro" id="IPR015943">
    <property type="entry name" value="WD40/YVTN_repeat-like_dom_sf"/>
</dbReference>
<sequence>MPAHMLPPPRSRLILERVLGLTALSNAMVAVNPVSGELAYAAGCIVVIYNLRRNKQVRYYRVDKSVACLSFSPNGQFLAIGERGYLPAITIWDGTDGTLCAELQRHQFGVACVAFSQDGRFLLSAGLVHDQHVYAWELKTKRKDAARRLEVAAVGSAVVEDKILDADFCQAGNFFVTVGEKHFKYWFLDDTGSFLVTGLHVNDLPELQHRDAVVNAMTSATFTGVGCGFGTCELKTFAVTADGTLCCFGASGIMERLVSLESNRGNAISVTESYVALQDIIEKEKTTPTRVPKRSPPKWKGTGVAVPGPMAGIPMEDWMRTRVSAKPTIHVINDTDGSAELKSPPNVPTHNGTLLIDRLQTPEWAKTAPGAGSEVTEAVHEKDMGFQQIETQGDRSNDACLKAPDTVTSLSVKIPSEDKLADLSVEMLDANPKMSSSLALEREQLEKRKRQMDTANAVAVMNTRLSQLGLLKLPQKTTPTAQSRQENSTTPSPPNRPEASPMNNNNGLTLPSPTLAKSLSSSAFKSSEIPAPKALTKESTVYVEDTSGETGHSIGTPPKSVKSNDGNPPSTLLTSVRSSNGLPTTEVTDGISSSDEDAEKFTDDLVNQALNVLNSQEPPMPSPVDEQVSASLSMHIHGYGSQTRQHVGDSVDSEDRPNDSPTLEVDASLSSFTMGFTASSQPQEDKEIMQRSVTMDASVASSLSAFTAGYSGDVKIDAESPSDVSINQSMSAFTTGYSATVVSPANVPEHVDRIPVDVSLSNFTSGYGAKDDTSVTQEAVRPPSVASANDTTHVTALEALGNLYQPLEDAAMALEKELATRANQDPKVLEIRELIEELRSAITDLATPS</sequence>
<organism evidence="2 3">
    <name type="scientific">Phytophthora fragariae</name>
    <dbReference type="NCBI Taxonomy" id="53985"/>
    <lineage>
        <taxon>Eukaryota</taxon>
        <taxon>Sar</taxon>
        <taxon>Stramenopiles</taxon>
        <taxon>Oomycota</taxon>
        <taxon>Peronosporomycetes</taxon>
        <taxon>Peronosporales</taxon>
        <taxon>Peronosporaceae</taxon>
        <taxon>Phytophthora</taxon>
    </lineage>
</organism>
<dbReference type="EMBL" id="QXGD01000002">
    <property type="protein sequence ID" value="KAE9258468.1"/>
    <property type="molecule type" value="Genomic_DNA"/>
</dbReference>